<dbReference type="AlphaFoldDB" id="A0A8J2M2F0"/>
<feature type="region of interest" description="Disordered" evidence="1">
    <location>
        <begin position="176"/>
        <end position="212"/>
    </location>
</feature>
<dbReference type="OrthoDB" id="5855744at2759"/>
<name>A0A8J2M2F0_9BILA</name>
<organism evidence="2 3">
    <name type="scientific">Cercopithifilaria johnstoni</name>
    <dbReference type="NCBI Taxonomy" id="2874296"/>
    <lineage>
        <taxon>Eukaryota</taxon>
        <taxon>Metazoa</taxon>
        <taxon>Ecdysozoa</taxon>
        <taxon>Nematoda</taxon>
        <taxon>Chromadorea</taxon>
        <taxon>Rhabditida</taxon>
        <taxon>Spirurina</taxon>
        <taxon>Spiruromorpha</taxon>
        <taxon>Filarioidea</taxon>
        <taxon>Onchocercidae</taxon>
        <taxon>Cercopithifilaria</taxon>
    </lineage>
</organism>
<evidence type="ECO:0000313" key="3">
    <source>
        <dbReference type="Proteomes" id="UP000746747"/>
    </source>
</evidence>
<accession>A0A8J2M2F0</accession>
<evidence type="ECO:0000313" key="2">
    <source>
        <dbReference type="EMBL" id="CAG9537940.1"/>
    </source>
</evidence>
<proteinExistence type="predicted"/>
<sequence length="212" mass="24266">MPRTGRQTGLISGSQPKTRSVRLTKPTRMGNSRAVHHKAVCYDVLPEIRSVREGRIRFGSVAPLLSHRAKVLAMKGHYNDYSDDEEDDSDEDSFTEDDYDDVLHYYDRHHQSYDRHRVPIHVKKDYDEYEDELIPSSSLSSYPISTSELFRRRPQPKSYKTHKSATTNSVAIKSAKTKLKKTTTRCNPKNKNKKTKTTLGGALRSGPITRSR</sequence>
<protein>
    <submittedName>
        <fullName evidence="2">Uncharacterized protein</fullName>
    </submittedName>
</protein>
<evidence type="ECO:0000256" key="1">
    <source>
        <dbReference type="SAM" id="MobiDB-lite"/>
    </source>
</evidence>
<dbReference type="EMBL" id="CAKAEH010001603">
    <property type="protein sequence ID" value="CAG9537940.1"/>
    <property type="molecule type" value="Genomic_DNA"/>
</dbReference>
<gene>
    <name evidence="2" type="ORF">CJOHNSTONI_LOCUS7695</name>
</gene>
<dbReference type="Proteomes" id="UP000746747">
    <property type="component" value="Unassembled WGS sequence"/>
</dbReference>
<feature type="compositionally biased region" description="Basic residues" evidence="1">
    <location>
        <begin position="176"/>
        <end position="196"/>
    </location>
</feature>
<keyword evidence="3" id="KW-1185">Reference proteome</keyword>
<reference evidence="2" key="1">
    <citation type="submission" date="2021-09" db="EMBL/GenBank/DDBJ databases">
        <authorList>
            <consortium name="Pathogen Informatics"/>
        </authorList>
    </citation>
    <scope>NUCLEOTIDE SEQUENCE</scope>
</reference>
<comment type="caution">
    <text evidence="2">The sequence shown here is derived from an EMBL/GenBank/DDBJ whole genome shotgun (WGS) entry which is preliminary data.</text>
</comment>